<keyword evidence="3" id="KW-0768">Sushi</keyword>
<dbReference type="EMBL" id="CALNXI010000134">
    <property type="protein sequence ID" value="CAH3020036.1"/>
    <property type="molecule type" value="Genomic_DNA"/>
</dbReference>
<accession>A0ABN8LVW1</accession>
<name>A0ABN8LVW1_9CNID</name>
<reference evidence="9 10" key="1">
    <citation type="submission" date="2022-05" db="EMBL/GenBank/DDBJ databases">
        <authorList>
            <consortium name="Genoscope - CEA"/>
            <person name="William W."/>
        </authorList>
    </citation>
    <scope>NUCLEOTIDE SEQUENCE [LARGE SCALE GENOMIC DNA]</scope>
</reference>
<keyword evidence="5" id="KW-0812">Transmembrane</keyword>
<feature type="domain" description="CUB" evidence="7">
    <location>
        <begin position="160"/>
        <end position="288"/>
    </location>
</feature>
<keyword evidence="10" id="KW-1185">Reference proteome</keyword>
<feature type="signal peptide" evidence="6">
    <location>
        <begin position="1"/>
        <end position="16"/>
    </location>
</feature>
<dbReference type="InterPro" id="IPR002172">
    <property type="entry name" value="LDrepeatLR_classA_rpt"/>
</dbReference>
<dbReference type="Proteomes" id="UP001159427">
    <property type="component" value="Unassembled WGS sequence"/>
</dbReference>
<dbReference type="Gene3D" id="2.10.70.10">
    <property type="entry name" value="Complement Module, domain 1"/>
    <property type="match status" value="1"/>
</dbReference>
<keyword evidence="1 2" id="KW-1015">Disulfide bond</keyword>
<sequence length="419" mass="46538">MKSFIWTTSLLIICLAVDIIGCLQPKTEFSSPSVDSLQEKNCTTPKPPVANAMLKWRPGCNNNIFVPGENAEFVCREGFRQISWLDTLRCERNGTWSSKSSVEEFKSSNKGRSNLSGFCVTNHCNDSEVFNCSAHNETVDICKRCNCVADCHDGSDEADCGSILINVTGRATGEVKYPESINTPHNKRAERCSQTLWTDDSGFYIKLLFTKFSFRGDCEESYLYLENATFSGSESPDCCKKNEEVACGFGAKSGAPPLSHSAKNFMTITIIDGSNSDSSEFTSQWFNVNGLFPHGVVPKDDPSYSHYIKIKKQRSKKIETKVSDSTYVASVVILSILAFIVVSIVACKVGQRFIGPTCSLGYCRAWIAVKRRQRSASRATSPETIPIRRDAYNEHPRVRSQETVQANPRVRYGSTEDIA</sequence>
<evidence type="ECO:0008006" key="11">
    <source>
        <dbReference type="Google" id="ProtNLM"/>
    </source>
</evidence>
<dbReference type="PROSITE" id="PS50068">
    <property type="entry name" value="LDLRA_2"/>
    <property type="match status" value="1"/>
</dbReference>
<proteinExistence type="predicted"/>
<comment type="caution">
    <text evidence="3">Lacks conserved residue(s) required for the propagation of feature annotation.</text>
</comment>
<gene>
    <name evidence="9" type="ORF">PEVE_00005340</name>
</gene>
<evidence type="ECO:0000256" key="4">
    <source>
        <dbReference type="SAM" id="MobiDB-lite"/>
    </source>
</evidence>
<feature type="compositionally biased region" description="Basic and acidic residues" evidence="4">
    <location>
        <begin position="386"/>
        <end position="400"/>
    </location>
</feature>
<feature type="disulfide bond" evidence="2">
    <location>
        <begin position="145"/>
        <end position="160"/>
    </location>
</feature>
<keyword evidence="5" id="KW-1133">Transmembrane helix</keyword>
<dbReference type="Pfam" id="PF00084">
    <property type="entry name" value="Sushi"/>
    <property type="match status" value="1"/>
</dbReference>
<comment type="caution">
    <text evidence="9">The sequence shown here is derived from an EMBL/GenBank/DDBJ whole genome shotgun (WGS) entry which is preliminary data.</text>
</comment>
<evidence type="ECO:0000313" key="10">
    <source>
        <dbReference type="Proteomes" id="UP001159427"/>
    </source>
</evidence>
<feature type="transmembrane region" description="Helical" evidence="5">
    <location>
        <begin position="327"/>
        <end position="347"/>
    </location>
</feature>
<keyword evidence="5" id="KW-0472">Membrane</keyword>
<feature type="region of interest" description="Disordered" evidence="4">
    <location>
        <begin position="377"/>
        <end position="407"/>
    </location>
</feature>
<protein>
    <recommendedName>
        <fullName evidence="11">Sushi domain-containing protein</fullName>
    </recommendedName>
</protein>
<dbReference type="InterPro" id="IPR000436">
    <property type="entry name" value="Sushi_SCR_CCP_dom"/>
</dbReference>
<feature type="chain" id="PRO_5046215865" description="Sushi domain-containing protein" evidence="6">
    <location>
        <begin position="17"/>
        <end position="419"/>
    </location>
</feature>
<evidence type="ECO:0000256" key="2">
    <source>
        <dbReference type="PROSITE-ProRule" id="PRU00124"/>
    </source>
</evidence>
<evidence type="ECO:0000259" key="7">
    <source>
        <dbReference type="PROSITE" id="PS01180"/>
    </source>
</evidence>
<dbReference type="PROSITE" id="PS50923">
    <property type="entry name" value="SUSHI"/>
    <property type="match status" value="1"/>
</dbReference>
<dbReference type="InterPro" id="IPR035976">
    <property type="entry name" value="Sushi/SCR/CCP_sf"/>
</dbReference>
<feature type="domain" description="Sushi" evidence="8">
    <location>
        <begin position="40"/>
        <end position="107"/>
    </location>
</feature>
<evidence type="ECO:0000256" key="3">
    <source>
        <dbReference type="PROSITE-ProRule" id="PRU00302"/>
    </source>
</evidence>
<evidence type="ECO:0000313" key="9">
    <source>
        <dbReference type="EMBL" id="CAH3020036.1"/>
    </source>
</evidence>
<keyword evidence="6" id="KW-0732">Signal</keyword>
<organism evidence="9 10">
    <name type="scientific">Porites evermanni</name>
    <dbReference type="NCBI Taxonomy" id="104178"/>
    <lineage>
        <taxon>Eukaryota</taxon>
        <taxon>Metazoa</taxon>
        <taxon>Cnidaria</taxon>
        <taxon>Anthozoa</taxon>
        <taxon>Hexacorallia</taxon>
        <taxon>Scleractinia</taxon>
        <taxon>Fungiina</taxon>
        <taxon>Poritidae</taxon>
        <taxon>Porites</taxon>
    </lineage>
</organism>
<dbReference type="SUPFAM" id="SSF57535">
    <property type="entry name" value="Complement control module/SCR domain"/>
    <property type="match status" value="1"/>
</dbReference>
<evidence type="ECO:0000256" key="1">
    <source>
        <dbReference type="ARBA" id="ARBA00023157"/>
    </source>
</evidence>
<evidence type="ECO:0000259" key="8">
    <source>
        <dbReference type="PROSITE" id="PS50923"/>
    </source>
</evidence>
<dbReference type="PROSITE" id="PS01180">
    <property type="entry name" value="CUB"/>
    <property type="match status" value="1"/>
</dbReference>
<evidence type="ECO:0000256" key="6">
    <source>
        <dbReference type="SAM" id="SignalP"/>
    </source>
</evidence>
<evidence type="ECO:0000256" key="5">
    <source>
        <dbReference type="SAM" id="Phobius"/>
    </source>
</evidence>
<dbReference type="CDD" id="cd00033">
    <property type="entry name" value="CCP"/>
    <property type="match status" value="1"/>
</dbReference>
<dbReference type="InterPro" id="IPR000859">
    <property type="entry name" value="CUB_dom"/>
</dbReference>